<feature type="compositionally biased region" description="Low complexity" evidence="1">
    <location>
        <begin position="29"/>
        <end position="50"/>
    </location>
</feature>
<feature type="compositionally biased region" description="Low complexity" evidence="1">
    <location>
        <begin position="93"/>
        <end position="143"/>
    </location>
</feature>
<feature type="region of interest" description="Disordered" evidence="1">
    <location>
        <begin position="21"/>
        <end position="158"/>
    </location>
</feature>
<dbReference type="Pfam" id="PF14262">
    <property type="entry name" value="Cthe_2159"/>
    <property type="match status" value="1"/>
</dbReference>
<dbReference type="PROSITE" id="PS51257">
    <property type="entry name" value="PROKAR_LIPOPROTEIN"/>
    <property type="match status" value="1"/>
</dbReference>
<dbReference type="OrthoDB" id="9812829at2"/>
<evidence type="ECO:0000256" key="2">
    <source>
        <dbReference type="SAM" id="SignalP"/>
    </source>
</evidence>
<feature type="chain" id="PRO_5016292470" evidence="2">
    <location>
        <begin position="24"/>
        <end position="469"/>
    </location>
</feature>
<reference evidence="3 4" key="1">
    <citation type="submission" date="2018-05" db="EMBL/GenBank/DDBJ databases">
        <title>The Hungate 1000. A catalogue of reference genomes from the rumen microbiome.</title>
        <authorList>
            <person name="Kelly W."/>
        </authorList>
    </citation>
    <scope>NUCLEOTIDE SEQUENCE [LARGE SCALE GENOMIC DNA]</scope>
    <source>
        <strain evidence="3 4">SAb67</strain>
    </source>
</reference>
<dbReference type="Proteomes" id="UP000245720">
    <property type="component" value="Unassembled WGS sequence"/>
</dbReference>
<dbReference type="EMBL" id="QGDI01000005">
    <property type="protein sequence ID" value="PWJ13047.1"/>
    <property type="molecule type" value="Genomic_DNA"/>
</dbReference>
<feature type="compositionally biased region" description="Gly residues" evidence="1">
    <location>
        <begin position="144"/>
        <end position="154"/>
    </location>
</feature>
<comment type="caution">
    <text evidence="3">The sequence shown here is derived from an EMBL/GenBank/DDBJ whole genome shotgun (WGS) entry which is preliminary data.</text>
</comment>
<accession>A0A315Y2X7</accession>
<protein>
    <submittedName>
        <fullName evidence="3">Uncharacterized protein DUF4353</fullName>
    </submittedName>
</protein>
<proteinExistence type="predicted"/>
<dbReference type="AlphaFoldDB" id="A0A315Y2X7"/>
<evidence type="ECO:0000313" key="4">
    <source>
        <dbReference type="Proteomes" id="UP000245720"/>
    </source>
</evidence>
<gene>
    <name evidence="3" type="ORF">IE37_01546</name>
</gene>
<evidence type="ECO:0000256" key="1">
    <source>
        <dbReference type="SAM" id="MobiDB-lite"/>
    </source>
</evidence>
<feature type="signal peptide" evidence="2">
    <location>
        <begin position="1"/>
        <end position="23"/>
    </location>
</feature>
<dbReference type="RefSeq" id="WP_109726331.1">
    <property type="nucleotide sequence ID" value="NZ_QGDI01000005.1"/>
</dbReference>
<organism evidence="3 4">
    <name type="scientific">Ruminococcus flavefaciens</name>
    <dbReference type="NCBI Taxonomy" id="1265"/>
    <lineage>
        <taxon>Bacteria</taxon>
        <taxon>Bacillati</taxon>
        <taxon>Bacillota</taxon>
        <taxon>Clostridia</taxon>
        <taxon>Eubacteriales</taxon>
        <taxon>Oscillospiraceae</taxon>
        <taxon>Ruminococcus</taxon>
    </lineage>
</organism>
<sequence length="469" mass="47948">MKYRRFMAAVAAMTVMASMVSCGKDKQKSSSSTVSSKAVSDTDTGSNDTSSADDEETTDSDGKKTTTTAKDKDEKSDKSGTTTTKAGEKKSEGTTTTAKSGSSGSSSGGDNSSSGGSNSSGSSNTSGGNSSSGGSSSGSSSGNSSGGSSSGGSSTGATGEVKEYTAEIVLGNAPKVTGSNVTVNGSTVIITAEGDYIFSGSVSEGQIIVKTGVAKTEDKVTIVLNGVDISNSSQPAIFIEECKRCTIKPKEGSVNYVSSGVEKKSAHETGAIFSNDTIKLKGNGELNITATASHGINSDDDVVIESGTYNIESRKSGIIANADVTINDGNIRVKSGTNGIKSEGTLNVNGGYTVISGGTKEEKSAVYAYSTFSYKNGYLYAAGNKVSTPTYSDHPYIVADLGEVIGGGSTVEMVLDGTQVVSMEPHNEFRCLMLLSPDVHEGSNFYTVINGNSSEEFNVSVGQNLFSLK</sequence>
<evidence type="ECO:0000313" key="3">
    <source>
        <dbReference type="EMBL" id="PWJ13047.1"/>
    </source>
</evidence>
<feature type="compositionally biased region" description="Basic and acidic residues" evidence="1">
    <location>
        <begin position="60"/>
        <end position="78"/>
    </location>
</feature>
<keyword evidence="2" id="KW-0732">Signal</keyword>
<name>A0A315Y2X7_RUMFL</name>
<dbReference type="InterPro" id="IPR025584">
    <property type="entry name" value="Cthe_2159"/>
</dbReference>